<keyword evidence="1" id="KW-0472">Membrane</keyword>
<feature type="transmembrane region" description="Helical" evidence="1">
    <location>
        <begin position="35"/>
        <end position="54"/>
    </location>
</feature>
<sequence>MLLSFNFDRTSAIQQIDPIGALNNESKLHIIFKPYLLLLIGLTTGYTFLHWLLIIRLELFQLKEGVTHFAIRAGLAAIAAWIYLRGRFSIANAAVIWP</sequence>
<dbReference type="KEGG" id="cpi:Cpin_2678"/>
<reference evidence="2 3" key="2">
    <citation type="journal article" date="2010" name="Stand. Genomic Sci.">
        <title>Complete genome sequence of Chitinophaga pinensis type strain (UQM 2034).</title>
        <authorList>
            <person name="Glavina Del Rio T."/>
            <person name="Abt B."/>
            <person name="Spring S."/>
            <person name="Lapidus A."/>
            <person name="Nolan M."/>
            <person name="Tice H."/>
            <person name="Copeland A."/>
            <person name="Cheng J.F."/>
            <person name="Chen F."/>
            <person name="Bruce D."/>
            <person name="Goodwin L."/>
            <person name="Pitluck S."/>
            <person name="Ivanova N."/>
            <person name="Mavromatis K."/>
            <person name="Mikhailova N."/>
            <person name="Pati A."/>
            <person name="Chen A."/>
            <person name="Palaniappan K."/>
            <person name="Land M."/>
            <person name="Hauser L."/>
            <person name="Chang Y.J."/>
            <person name="Jeffries C.D."/>
            <person name="Chain P."/>
            <person name="Saunders E."/>
            <person name="Detter J.C."/>
            <person name="Brettin T."/>
            <person name="Rohde M."/>
            <person name="Goker M."/>
            <person name="Bristow J."/>
            <person name="Eisen J.A."/>
            <person name="Markowitz V."/>
            <person name="Hugenholtz P."/>
            <person name="Kyrpides N.C."/>
            <person name="Klenk H.P."/>
            <person name="Lucas S."/>
        </authorList>
    </citation>
    <scope>NUCLEOTIDE SEQUENCE [LARGE SCALE GENOMIC DNA]</scope>
    <source>
        <strain evidence="3">ATCC 43595 / DSM 2588 / LMG 13176 / NBRC 15968 / NCIMB 11800 / UQM 2034</strain>
    </source>
</reference>
<evidence type="ECO:0000313" key="2">
    <source>
        <dbReference type="EMBL" id="ACU60160.1"/>
    </source>
</evidence>
<reference evidence="3" key="1">
    <citation type="submission" date="2009-08" db="EMBL/GenBank/DDBJ databases">
        <title>The complete genome of Chitinophaga pinensis DSM 2588.</title>
        <authorList>
            <consortium name="US DOE Joint Genome Institute (JGI-PGF)"/>
            <person name="Lucas S."/>
            <person name="Copeland A."/>
            <person name="Lapidus A."/>
            <person name="Glavina del Rio T."/>
            <person name="Dalin E."/>
            <person name="Tice H."/>
            <person name="Bruce D."/>
            <person name="Goodwin L."/>
            <person name="Pitluck S."/>
            <person name="Kyrpides N."/>
            <person name="Mavromatis K."/>
            <person name="Ivanova N."/>
            <person name="Mikhailova N."/>
            <person name="Sims D."/>
            <person name="Meinche L."/>
            <person name="Brettin T."/>
            <person name="Detter J.C."/>
            <person name="Han C."/>
            <person name="Larimer F."/>
            <person name="Land M."/>
            <person name="Hauser L."/>
            <person name="Markowitz V."/>
            <person name="Cheng J.-F."/>
            <person name="Hugenholtz P."/>
            <person name="Woyke T."/>
            <person name="Wu D."/>
            <person name="Spring S."/>
            <person name="Klenk H.-P."/>
            <person name="Eisen J.A."/>
        </authorList>
    </citation>
    <scope>NUCLEOTIDE SEQUENCE [LARGE SCALE GENOMIC DNA]</scope>
    <source>
        <strain evidence="3">ATCC 43595 / DSM 2588 / LMG 13176 / NBRC 15968 / NCIMB 11800 / UQM 2034</strain>
    </source>
</reference>
<proteinExistence type="predicted"/>
<keyword evidence="1" id="KW-1133">Transmembrane helix</keyword>
<keyword evidence="1" id="KW-0812">Transmembrane</keyword>
<feature type="transmembrane region" description="Helical" evidence="1">
    <location>
        <begin position="66"/>
        <end position="84"/>
    </location>
</feature>
<name>A0A979G3I1_CHIPD</name>
<dbReference type="Proteomes" id="UP000002215">
    <property type="component" value="Chromosome"/>
</dbReference>
<gene>
    <name evidence="2" type="ordered locus">Cpin_2678</name>
</gene>
<accession>A0A979G3I1</accession>
<dbReference type="AlphaFoldDB" id="A0A979G3I1"/>
<organism evidence="2 3">
    <name type="scientific">Chitinophaga pinensis (strain ATCC 43595 / DSM 2588 / LMG 13176 / NBRC 15968 / NCIMB 11800 / UQM 2034)</name>
    <dbReference type="NCBI Taxonomy" id="485918"/>
    <lineage>
        <taxon>Bacteria</taxon>
        <taxon>Pseudomonadati</taxon>
        <taxon>Bacteroidota</taxon>
        <taxon>Chitinophagia</taxon>
        <taxon>Chitinophagales</taxon>
        <taxon>Chitinophagaceae</taxon>
        <taxon>Chitinophaga</taxon>
    </lineage>
</organism>
<evidence type="ECO:0000256" key="1">
    <source>
        <dbReference type="SAM" id="Phobius"/>
    </source>
</evidence>
<dbReference type="EMBL" id="CP001699">
    <property type="protein sequence ID" value="ACU60160.1"/>
    <property type="molecule type" value="Genomic_DNA"/>
</dbReference>
<protein>
    <submittedName>
        <fullName evidence="2">Uncharacterized protein</fullName>
    </submittedName>
</protein>
<evidence type="ECO:0000313" key="3">
    <source>
        <dbReference type="Proteomes" id="UP000002215"/>
    </source>
</evidence>